<organism evidence="3 4">
    <name type="scientific">Leptobrachium leishanense</name>
    <name type="common">Leishan spiny toad</name>
    <dbReference type="NCBI Taxonomy" id="445787"/>
    <lineage>
        <taxon>Eukaryota</taxon>
        <taxon>Metazoa</taxon>
        <taxon>Chordata</taxon>
        <taxon>Craniata</taxon>
        <taxon>Vertebrata</taxon>
        <taxon>Euteleostomi</taxon>
        <taxon>Amphibia</taxon>
        <taxon>Batrachia</taxon>
        <taxon>Anura</taxon>
        <taxon>Pelobatoidea</taxon>
        <taxon>Megophryidae</taxon>
        <taxon>Leptobrachium</taxon>
    </lineage>
</organism>
<evidence type="ECO:0000313" key="3">
    <source>
        <dbReference type="Ensembl" id="ENSLLEP00000048950.1"/>
    </source>
</evidence>
<evidence type="ECO:0000313" key="4">
    <source>
        <dbReference type="Proteomes" id="UP000694569"/>
    </source>
</evidence>
<dbReference type="GeneTree" id="ENSGT01010000229369"/>
<keyword evidence="1" id="KW-0732">Signal</keyword>
<dbReference type="InterPro" id="IPR013642">
    <property type="entry name" value="CLCA_N"/>
</dbReference>
<protein>
    <recommendedName>
        <fullName evidence="2">Calcium-activated chloride channel N-terminal domain-containing protein</fullName>
    </recommendedName>
</protein>
<dbReference type="AlphaFoldDB" id="A0A8C5R7Y4"/>
<proteinExistence type="predicted"/>
<evidence type="ECO:0000256" key="1">
    <source>
        <dbReference type="SAM" id="SignalP"/>
    </source>
</evidence>
<dbReference type="Proteomes" id="UP000694569">
    <property type="component" value="Unplaced"/>
</dbReference>
<feature type="signal peptide" evidence="1">
    <location>
        <begin position="1"/>
        <end position="18"/>
    </location>
</feature>
<keyword evidence="4" id="KW-1185">Reference proteome</keyword>
<feature type="domain" description="Calcium-activated chloride channel N-terminal" evidence="2">
    <location>
        <begin position="24"/>
        <end position="54"/>
    </location>
</feature>
<reference evidence="3" key="1">
    <citation type="submission" date="2025-05" db="UniProtKB">
        <authorList>
            <consortium name="Ensembl"/>
        </authorList>
    </citation>
    <scope>IDENTIFICATION</scope>
</reference>
<accession>A0A8C5R7Y4</accession>
<dbReference type="Ensembl" id="ENSLLET00000029121.1">
    <property type="protein sequence ID" value="ENSLLEP00000028026.1"/>
    <property type="gene ID" value="ENSLLEG00000017805.1"/>
</dbReference>
<dbReference type="Pfam" id="PF08434">
    <property type="entry name" value="CLCA"/>
    <property type="match status" value="1"/>
</dbReference>
<evidence type="ECO:0000259" key="2">
    <source>
        <dbReference type="Pfam" id="PF08434"/>
    </source>
</evidence>
<sequence length="64" mass="7019">MAVWNIFPLFLAFQGFLAATGSLVKIHNGGYEDIVIAIHPGTQEDDLIIEKIQVSQTIACVLFT</sequence>
<name>A0A8C5R7Y4_9ANUR</name>
<dbReference type="Ensembl" id="ENSLLET00000050862.1">
    <property type="protein sequence ID" value="ENSLLEP00000048950.1"/>
    <property type="gene ID" value="ENSLLEG00000030819.1"/>
</dbReference>
<feature type="chain" id="PRO_5044680900" description="Calcium-activated chloride channel N-terminal domain-containing protein" evidence="1">
    <location>
        <begin position="19"/>
        <end position="64"/>
    </location>
</feature>